<keyword evidence="17" id="KW-1185">Reference proteome</keyword>
<evidence type="ECO:0000256" key="1">
    <source>
        <dbReference type="ARBA" id="ARBA00008001"/>
    </source>
</evidence>
<evidence type="ECO:0000313" key="16">
    <source>
        <dbReference type="EMBL" id="CAB9520409.1"/>
    </source>
</evidence>
<keyword evidence="7 13" id="KW-0479">Metal-binding</keyword>
<comment type="function">
    <text evidence="13">Telomerase is a ribonucleoprotein enzyme essential for the replication of chromosome termini in most eukaryotes. It elongates telomeres. It is a reverse transcriptase that adds simple sequence repeats to chromosome ends by copying a template sequence within the RNA component of the enzyme.</text>
</comment>
<evidence type="ECO:0000256" key="9">
    <source>
        <dbReference type="ARBA" id="ARBA00022895"/>
    </source>
</evidence>
<organism evidence="16 17">
    <name type="scientific">Seminavis robusta</name>
    <dbReference type="NCBI Taxonomy" id="568900"/>
    <lineage>
        <taxon>Eukaryota</taxon>
        <taxon>Sar</taxon>
        <taxon>Stramenopiles</taxon>
        <taxon>Ochrophyta</taxon>
        <taxon>Bacillariophyta</taxon>
        <taxon>Bacillariophyceae</taxon>
        <taxon>Bacillariophycidae</taxon>
        <taxon>Naviculales</taxon>
        <taxon>Naviculaceae</taxon>
        <taxon>Seminavis</taxon>
    </lineage>
</organism>
<dbReference type="PROSITE" id="PS50878">
    <property type="entry name" value="RT_POL"/>
    <property type="match status" value="1"/>
</dbReference>
<sequence>MASDEDDDAPSIRRPTKRRRKDPSSKCHGIPTTIRALLGHQARILRLGDYIQAIAPSLEFDLKEDPASNQHLNSLMRRLSNTVVSPTNHQDAIKPVFQKVTKPRVETSLLSIVDDVVWSLVVNKKQTQVRNALSQGYVVASETLSNQVTGCFMRPGVMSTHLNSNASFCKSSKLFRVLHAKVGDEIVRFLLLKTSIFVPHETTTTTTGNQQHNNYQLVCGPIPNGRPANATQPNTAGNKSRSHRYLKPHATINRQSMLGSDAFVPKVGLPKDHILNDDAPREQELLSRMIPINDTPSGRKRPKRWNRLKVMGIPICKDIIKGSKKCDYHRLLDRCCPMPDALKNRIHEGEKTLAPKDVATCCTPSGEVFAFLSKALRIVFPLRFWGSSHNLDTFLGVVQTFVNLRRREALPNKTLMNRTRVLDFTWLIGEGSSHKKRKLCRTAHEAATRLVTTVLRWVFNDFIVPLLRSNFISTESEFSGRRVLYYRKPTWALFRSLSLKHLKTKQYKEISAADVKERLQIQKTGCSRLRLLPKATGVRPIATLCKRDNSLLSDGKPAMCPIATDLKPAAKRRKVRHSSNLKPYASSAGSKLKSTNEILRDSLAVLQFEHQNNPQLFGGGLLGLHEFYPRWHEYVSNVQARAPLGKPVQSYFASVDIRRCYDNIVQDRLLELLNGILSEDNYAINRCSLLQSTPERSGIAKRQLKQVCPVETFDIIQRGGILQRSSRDGAVLLDEGTSSVAKKGELMELIREHLQSHVVVTSGRHRDVFLHQRKGIPQGSSLSCFLCNFYYGSLEQDVMGTDAQNQSTEGHVSLLVRIIDDFLLVTTNKALHKSFLQAMRRGNPSLGMTINQEKVFSSINLSLTNDDGTSYQVQRAPDAGLPWCGLLFDTESCGVKLDLSRLACGKAADSLTVARTRKEGEQLRIAMKSFVRPRCYPILFDPSINSRRNIDANFFDLMLICAVKTDAYVASGNMLNSSSRNVDFLLSCIADTILFSLQLIKSRHRMGVQQSTSAPHIDLTKAMALSLGWNAFLLIFQRRRYEWGLIARVKKKLQRCPHSPRVRLVLLERRDHVHVWML</sequence>
<evidence type="ECO:0000256" key="3">
    <source>
        <dbReference type="ARBA" id="ARBA00016182"/>
    </source>
</evidence>
<evidence type="ECO:0000256" key="11">
    <source>
        <dbReference type="ARBA" id="ARBA00023242"/>
    </source>
</evidence>
<dbReference type="PANTHER" id="PTHR12066">
    <property type="entry name" value="TELOMERASE REVERSE TRANSCRIPTASE"/>
    <property type="match status" value="1"/>
</dbReference>
<dbReference type="GO" id="GO:0070034">
    <property type="term" value="F:telomerase RNA binding"/>
    <property type="evidence" value="ECO:0007669"/>
    <property type="project" value="TreeGrafter"/>
</dbReference>
<dbReference type="GO" id="GO:0000333">
    <property type="term" value="C:telomerase catalytic core complex"/>
    <property type="evidence" value="ECO:0007669"/>
    <property type="project" value="TreeGrafter"/>
</dbReference>
<keyword evidence="9 13" id="KW-0779">Telomere</keyword>
<dbReference type="PANTHER" id="PTHR12066:SF0">
    <property type="entry name" value="TELOMERASE REVERSE TRANSCRIPTASE"/>
    <property type="match status" value="1"/>
</dbReference>
<dbReference type="CDD" id="cd01648">
    <property type="entry name" value="TERT"/>
    <property type="match status" value="1"/>
</dbReference>
<evidence type="ECO:0000256" key="4">
    <source>
        <dbReference type="ARBA" id="ARBA00022454"/>
    </source>
</evidence>
<feature type="region of interest" description="Disordered" evidence="14">
    <location>
        <begin position="1"/>
        <end position="28"/>
    </location>
</feature>
<keyword evidence="10 13" id="KW-0695">RNA-directed DNA polymerase</keyword>
<keyword evidence="4 13" id="KW-0158">Chromosome</keyword>
<keyword evidence="6 13" id="KW-0548">Nucleotidyltransferase</keyword>
<dbReference type="InterPro" id="IPR003545">
    <property type="entry name" value="Telomerase_RT"/>
</dbReference>
<reference evidence="16" key="1">
    <citation type="submission" date="2020-06" db="EMBL/GenBank/DDBJ databases">
        <authorList>
            <consortium name="Plant Systems Biology data submission"/>
        </authorList>
    </citation>
    <scope>NUCLEOTIDE SEQUENCE</scope>
    <source>
        <strain evidence="16">D6</strain>
    </source>
</reference>
<dbReference type="EC" id="2.7.7.49" evidence="2 13"/>
<evidence type="ECO:0000256" key="7">
    <source>
        <dbReference type="ARBA" id="ARBA00022723"/>
    </source>
</evidence>
<comment type="caution">
    <text evidence="16">The sequence shown here is derived from an EMBL/GenBank/DDBJ whole genome shotgun (WGS) entry which is preliminary data.</text>
</comment>
<dbReference type="GO" id="GO:0042162">
    <property type="term" value="F:telomeric DNA binding"/>
    <property type="evidence" value="ECO:0007669"/>
    <property type="project" value="TreeGrafter"/>
</dbReference>
<dbReference type="Pfam" id="PF12009">
    <property type="entry name" value="Telomerase_RBD"/>
    <property type="match status" value="1"/>
</dbReference>
<proteinExistence type="inferred from homology"/>
<dbReference type="PRINTS" id="PR01365">
    <property type="entry name" value="TELOMERASERT"/>
</dbReference>
<dbReference type="Gene3D" id="1.10.357.90">
    <property type="match status" value="1"/>
</dbReference>
<dbReference type="Gene3D" id="3.30.70.2630">
    <property type="match status" value="1"/>
</dbReference>
<evidence type="ECO:0000256" key="8">
    <source>
        <dbReference type="ARBA" id="ARBA00022842"/>
    </source>
</evidence>
<keyword evidence="11 13" id="KW-0539">Nucleus</keyword>
<comment type="catalytic activity">
    <reaction evidence="12 13">
        <text>DNA(n) + a 2'-deoxyribonucleoside 5'-triphosphate = DNA(n+1) + diphosphate</text>
        <dbReference type="Rhea" id="RHEA:22508"/>
        <dbReference type="Rhea" id="RHEA-COMP:17339"/>
        <dbReference type="Rhea" id="RHEA-COMP:17340"/>
        <dbReference type="ChEBI" id="CHEBI:33019"/>
        <dbReference type="ChEBI" id="CHEBI:61560"/>
        <dbReference type="ChEBI" id="CHEBI:173112"/>
        <dbReference type="EC" id="2.7.7.49"/>
    </reaction>
</comment>
<dbReference type="Pfam" id="PF21399">
    <property type="entry name" value="TERT_C"/>
    <property type="match status" value="1"/>
</dbReference>
<dbReference type="AlphaFoldDB" id="A0A9N8EJT2"/>
<dbReference type="GO" id="GO:0003720">
    <property type="term" value="F:telomerase activity"/>
    <property type="evidence" value="ECO:0007669"/>
    <property type="project" value="InterPro"/>
</dbReference>
<name>A0A9N8EJT2_9STRA</name>
<dbReference type="InterPro" id="IPR021891">
    <property type="entry name" value="Telomerase_RBD"/>
</dbReference>
<dbReference type="GO" id="GO:0000781">
    <property type="term" value="C:chromosome, telomeric region"/>
    <property type="evidence" value="ECO:0007669"/>
    <property type="project" value="UniProtKB-SubCell"/>
</dbReference>
<dbReference type="Pfam" id="PF00078">
    <property type="entry name" value="RVT_1"/>
    <property type="match status" value="1"/>
</dbReference>
<dbReference type="Proteomes" id="UP001153069">
    <property type="component" value="Unassembled WGS sequence"/>
</dbReference>
<evidence type="ECO:0000259" key="15">
    <source>
        <dbReference type="PROSITE" id="PS50878"/>
    </source>
</evidence>
<dbReference type="Gene3D" id="1.10.132.70">
    <property type="match status" value="1"/>
</dbReference>
<evidence type="ECO:0000256" key="12">
    <source>
        <dbReference type="ARBA" id="ARBA00048173"/>
    </source>
</evidence>
<dbReference type="OrthoDB" id="289721at2759"/>
<comment type="similarity">
    <text evidence="1 13">Belongs to the reverse transcriptase family. Telomerase subfamily.</text>
</comment>
<evidence type="ECO:0000313" key="17">
    <source>
        <dbReference type="Proteomes" id="UP001153069"/>
    </source>
</evidence>
<dbReference type="GO" id="GO:0046872">
    <property type="term" value="F:metal ion binding"/>
    <property type="evidence" value="ECO:0007669"/>
    <property type="project" value="UniProtKB-KW"/>
</dbReference>
<evidence type="ECO:0000256" key="5">
    <source>
        <dbReference type="ARBA" id="ARBA00022679"/>
    </source>
</evidence>
<protein>
    <recommendedName>
        <fullName evidence="3 13">Telomerase reverse transcriptase</fullName>
        <ecNumber evidence="2 13">2.7.7.49</ecNumber>
    </recommendedName>
    <alternativeName>
        <fullName evidence="13">Telomerase catalytic subunit</fullName>
    </alternativeName>
</protein>
<comment type="subcellular location">
    <subcellularLocation>
        <location evidence="13">Nucleus</location>
    </subcellularLocation>
    <subcellularLocation>
        <location evidence="13">Chromosome</location>
        <location evidence="13">Telomere</location>
    </subcellularLocation>
</comment>
<keyword evidence="5 13" id="KW-0808">Transferase</keyword>
<gene>
    <name evidence="16" type="ORF">SEMRO_1100_G241260.1</name>
</gene>
<dbReference type="InterPro" id="IPR000477">
    <property type="entry name" value="RT_dom"/>
</dbReference>
<evidence type="ECO:0000256" key="13">
    <source>
        <dbReference type="RuleBase" id="RU365061"/>
    </source>
</evidence>
<dbReference type="GO" id="GO:0007004">
    <property type="term" value="P:telomere maintenance via telomerase"/>
    <property type="evidence" value="ECO:0007669"/>
    <property type="project" value="TreeGrafter"/>
</dbReference>
<dbReference type="InterPro" id="IPR049139">
    <property type="entry name" value="TERT_C"/>
</dbReference>
<dbReference type="SMART" id="SM00975">
    <property type="entry name" value="Telomerase_RBD"/>
    <property type="match status" value="1"/>
</dbReference>
<keyword evidence="8 13" id="KW-0460">Magnesium</keyword>
<evidence type="ECO:0000256" key="10">
    <source>
        <dbReference type="ARBA" id="ARBA00022918"/>
    </source>
</evidence>
<evidence type="ECO:0000256" key="6">
    <source>
        <dbReference type="ARBA" id="ARBA00022695"/>
    </source>
</evidence>
<accession>A0A9N8EJT2</accession>
<evidence type="ECO:0000256" key="2">
    <source>
        <dbReference type="ARBA" id="ARBA00012493"/>
    </source>
</evidence>
<feature type="domain" description="Reverse transcriptase" evidence="15">
    <location>
        <begin position="513"/>
        <end position="888"/>
    </location>
</feature>
<evidence type="ECO:0000256" key="14">
    <source>
        <dbReference type="SAM" id="MobiDB-lite"/>
    </source>
</evidence>
<dbReference type="EMBL" id="CAICTM010001098">
    <property type="protein sequence ID" value="CAB9520409.1"/>
    <property type="molecule type" value="Genomic_DNA"/>
</dbReference>